<dbReference type="InterPro" id="IPR036397">
    <property type="entry name" value="RNaseH_sf"/>
</dbReference>
<dbReference type="AlphaFoldDB" id="A0A371DHQ8"/>
<name>A0A371DHQ8_9APHY</name>
<organism evidence="1 2">
    <name type="scientific">Lentinus brumalis</name>
    <dbReference type="NCBI Taxonomy" id="2498619"/>
    <lineage>
        <taxon>Eukaryota</taxon>
        <taxon>Fungi</taxon>
        <taxon>Dikarya</taxon>
        <taxon>Basidiomycota</taxon>
        <taxon>Agaricomycotina</taxon>
        <taxon>Agaricomycetes</taxon>
        <taxon>Polyporales</taxon>
        <taxon>Polyporaceae</taxon>
        <taxon>Lentinus</taxon>
    </lineage>
</organism>
<dbReference type="PANTHER" id="PTHR35871:SF1">
    <property type="entry name" value="CXC1-LIKE CYSTEINE CLUSTER ASSOCIATED WITH KDZ TRANSPOSASES DOMAIN-CONTAINING PROTEIN"/>
    <property type="match status" value="1"/>
</dbReference>
<dbReference type="Gene3D" id="3.30.420.10">
    <property type="entry name" value="Ribonuclease H-like superfamily/Ribonuclease H"/>
    <property type="match status" value="1"/>
</dbReference>
<gene>
    <name evidence="1" type="ORF">OH76DRAFT_1346002</name>
</gene>
<accession>A0A371DHQ8</accession>
<keyword evidence="2" id="KW-1185">Reference proteome</keyword>
<sequence>MQLFLGAYVDSGSQGTWMPASVDIARTFRDGAVSKSRTIRRWARAFIEDRHALPLSVKNTWTVALIERRPDLKEAISGHLLSVGKYVRALDIVHFMSEPAILQKFGLVKAVCLSTAQAWMYRLEYRWTKEPGGQFVDGHERGDVVDYRQTRFLPVMLEHDPHARQWDPDGNEVPIPSDVPRPLERRVVYWWHDESIFYAHDRRRTRWVHKSEKAVPRPKREGVSLMAADFVSADYGWLRSPDGKESARVLFRPGKNRDGYFMHEDILAHATTAMNILEKHYPNERHLFIFDNAPSHLKRAADALSARHMSKFPTHPDKPLFGVETNVHGPDGKLLYSSDGKLLKKKIRMGSTHLPDSGLPQSLYFEEGHPREGVFKGMAIILEERGYKHAKDLPAQCPQFKCKPPALHCCCRRLLFNQPDFRDVETLLETHCKARGFAVLFLPKFHCELNPIEQCWGASKREYRKLPPSSAEADLEKNVVKSLDSVPLVSMRRFYTRSHRFMAAYRRGLDGRQAAWAAKKYRSHRVLPESLLADLDRAGMPLTVRSQT</sequence>
<evidence type="ECO:0000313" key="2">
    <source>
        <dbReference type="Proteomes" id="UP000256964"/>
    </source>
</evidence>
<dbReference type="PANTHER" id="PTHR35871">
    <property type="entry name" value="EXPRESSED PROTEIN"/>
    <property type="match status" value="1"/>
</dbReference>
<dbReference type="OrthoDB" id="6511194at2759"/>
<reference evidence="1 2" key="1">
    <citation type="journal article" date="2018" name="Biotechnol. Biofuels">
        <title>Integrative visual omics of the white-rot fungus Polyporus brumalis exposes the biotechnological potential of its oxidative enzymes for delignifying raw plant biomass.</title>
        <authorList>
            <person name="Miyauchi S."/>
            <person name="Rancon A."/>
            <person name="Drula E."/>
            <person name="Hage H."/>
            <person name="Chaduli D."/>
            <person name="Favel A."/>
            <person name="Grisel S."/>
            <person name="Henrissat B."/>
            <person name="Herpoel-Gimbert I."/>
            <person name="Ruiz-Duenas F.J."/>
            <person name="Chevret D."/>
            <person name="Hainaut M."/>
            <person name="Lin J."/>
            <person name="Wang M."/>
            <person name="Pangilinan J."/>
            <person name="Lipzen A."/>
            <person name="Lesage-Meessen L."/>
            <person name="Navarro D."/>
            <person name="Riley R."/>
            <person name="Grigoriev I.V."/>
            <person name="Zhou S."/>
            <person name="Raouche S."/>
            <person name="Rosso M.N."/>
        </authorList>
    </citation>
    <scope>NUCLEOTIDE SEQUENCE [LARGE SCALE GENOMIC DNA]</scope>
    <source>
        <strain evidence="1 2">BRFM 1820</strain>
    </source>
</reference>
<protein>
    <submittedName>
        <fullName evidence="1">Uncharacterized protein</fullName>
    </submittedName>
</protein>
<proteinExistence type="predicted"/>
<dbReference type="EMBL" id="KZ857392">
    <property type="protein sequence ID" value="RDX52070.1"/>
    <property type="molecule type" value="Genomic_DNA"/>
</dbReference>
<evidence type="ECO:0000313" key="1">
    <source>
        <dbReference type="EMBL" id="RDX52070.1"/>
    </source>
</evidence>
<dbReference type="Proteomes" id="UP000256964">
    <property type="component" value="Unassembled WGS sequence"/>
</dbReference>
<dbReference type="GO" id="GO:0003676">
    <property type="term" value="F:nucleic acid binding"/>
    <property type="evidence" value="ECO:0007669"/>
    <property type="project" value="InterPro"/>
</dbReference>